<protein>
    <submittedName>
        <fullName evidence="2">Helix-turn-helix domain protein</fullName>
    </submittedName>
</protein>
<keyword evidence="3" id="KW-1185">Reference proteome</keyword>
<evidence type="ECO:0000313" key="2">
    <source>
        <dbReference type="EMBL" id="EFM11059.1"/>
    </source>
</evidence>
<dbReference type="PANTHER" id="PTHR35010">
    <property type="entry name" value="BLL4672 PROTEIN-RELATED"/>
    <property type="match status" value="1"/>
</dbReference>
<dbReference type="AlphaFoldDB" id="E0I9H5"/>
<dbReference type="EMBL" id="AEDD01000005">
    <property type="protein sequence ID" value="EFM11059.1"/>
    <property type="molecule type" value="Genomic_DNA"/>
</dbReference>
<organism evidence="2 3">
    <name type="scientific">Paenibacillus curdlanolyticus YK9</name>
    <dbReference type="NCBI Taxonomy" id="717606"/>
    <lineage>
        <taxon>Bacteria</taxon>
        <taxon>Bacillati</taxon>
        <taxon>Bacillota</taxon>
        <taxon>Bacilli</taxon>
        <taxon>Bacillales</taxon>
        <taxon>Paenibacillaceae</taxon>
        <taxon>Paenibacillus</taxon>
    </lineage>
</organism>
<name>E0I9H5_9BACL</name>
<evidence type="ECO:0000313" key="3">
    <source>
        <dbReference type="Proteomes" id="UP000005387"/>
    </source>
</evidence>
<dbReference type="eggNOG" id="COG1396">
    <property type="taxonomic scope" value="Bacteria"/>
</dbReference>
<feature type="region of interest" description="Disordered" evidence="1">
    <location>
        <begin position="1"/>
        <end position="38"/>
    </location>
</feature>
<evidence type="ECO:0000256" key="1">
    <source>
        <dbReference type="SAM" id="MobiDB-lite"/>
    </source>
</evidence>
<dbReference type="Proteomes" id="UP000005387">
    <property type="component" value="Unassembled WGS sequence"/>
</dbReference>
<proteinExistence type="predicted"/>
<reference evidence="2 3" key="1">
    <citation type="submission" date="2010-07" db="EMBL/GenBank/DDBJ databases">
        <title>The draft genome of Paenibacillus curdlanolyticus YK9.</title>
        <authorList>
            <consortium name="US DOE Joint Genome Institute (JGI-PGF)"/>
            <person name="Lucas S."/>
            <person name="Copeland A."/>
            <person name="Lapidus A."/>
            <person name="Cheng J.-F."/>
            <person name="Bruce D."/>
            <person name="Goodwin L."/>
            <person name="Pitluck S."/>
            <person name="Land M.L."/>
            <person name="Hauser L."/>
            <person name="Chang Y.-J."/>
            <person name="Jeffries C."/>
            <person name="Anderson I.J."/>
            <person name="Johnson E."/>
            <person name="Loganathan U."/>
            <person name="Mulhopadhyay B."/>
            <person name="Kyrpides N."/>
            <person name="Woyke T.J."/>
        </authorList>
    </citation>
    <scope>NUCLEOTIDE SEQUENCE [LARGE SCALE GENOMIC DNA]</scope>
    <source>
        <strain evidence="2 3">YK9</strain>
    </source>
</reference>
<gene>
    <name evidence="2" type="ORF">PaecuDRAFT_2312</name>
</gene>
<dbReference type="STRING" id="717606.PaecuDRAFT_2312"/>
<feature type="compositionally biased region" description="Polar residues" evidence="1">
    <location>
        <begin position="1"/>
        <end position="11"/>
    </location>
</feature>
<accession>E0I9H5</accession>
<sequence>MKTTQYSQSPLGQFLKPRRERLQPSTAGISPLPGRRRTPGLRREEVAYLAKSA</sequence>
<dbReference type="PANTHER" id="PTHR35010:SF2">
    <property type="entry name" value="BLL4672 PROTEIN"/>
    <property type="match status" value="1"/>
</dbReference>